<evidence type="ECO:0000259" key="1">
    <source>
        <dbReference type="PROSITE" id="PS50093"/>
    </source>
</evidence>
<dbReference type="SUPFAM" id="SSF49299">
    <property type="entry name" value="PKD domain"/>
    <property type="match status" value="1"/>
</dbReference>
<dbReference type="InterPro" id="IPR013783">
    <property type="entry name" value="Ig-like_fold"/>
</dbReference>
<dbReference type="Gene3D" id="2.60.40.10">
    <property type="entry name" value="Immunoglobulins"/>
    <property type="match status" value="1"/>
</dbReference>
<dbReference type="PROSITE" id="PS51257">
    <property type="entry name" value="PROKAR_LIPOPROTEIN"/>
    <property type="match status" value="1"/>
</dbReference>
<dbReference type="SMART" id="SM00089">
    <property type="entry name" value="PKD"/>
    <property type="match status" value="1"/>
</dbReference>
<protein>
    <submittedName>
        <fullName evidence="2">PKD domain-containing protein</fullName>
    </submittedName>
</protein>
<gene>
    <name evidence="2" type="ORF">HNV10_14245</name>
</gene>
<feature type="domain" description="PKD" evidence="1">
    <location>
        <begin position="71"/>
        <end position="127"/>
    </location>
</feature>
<dbReference type="Pfam" id="PF18911">
    <property type="entry name" value="PKD_4"/>
    <property type="match status" value="1"/>
</dbReference>
<keyword evidence="3" id="KW-1185">Reference proteome</keyword>
<proteinExistence type="predicted"/>
<dbReference type="EMBL" id="JABRWQ010000006">
    <property type="protein sequence ID" value="NRD24416.1"/>
    <property type="molecule type" value="Genomic_DNA"/>
</dbReference>
<dbReference type="PROSITE" id="PS50093">
    <property type="entry name" value="PKD"/>
    <property type="match status" value="1"/>
</dbReference>
<dbReference type="Proteomes" id="UP000805085">
    <property type="component" value="Unassembled WGS sequence"/>
</dbReference>
<evidence type="ECO:0000313" key="3">
    <source>
        <dbReference type="Proteomes" id="UP000805085"/>
    </source>
</evidence>
<comment type="caution">
    <text evidence="2">The sequence shown here is derived from an EMBL/GenBank/DDBJ whole genome shotgun (WGS) entry which is preliminary data.</text>
</comment>
<dbReference type="RefSeq" id="WP_173302068.1">
    <property type="nucleotide sequence ID" value="NZ_JABRWQ010000006.1"/>
</dbReference>
<dbReference type="InterPro" id="IPR022409">
    <property type="entry name" value="PKD/Chitinase_dom"/>
</dbReference>
<evidence type="ECO:0000313" key="2">
    <source>
        <dbReference type="EMBL" id="NRD24416.1"/>
    </source>
</evidence>
<reference evidence="2 3" key="1">
    <citation type="journal article" date="2015" name="Int. J. Syst. Evol. Microbiol.">
        <title>Winogradskyella litoriviva sp. nov., isolated from coastal seawater.</title>
        <authorList>
            <person name="Nedashkovskaya O.I."/>
            <person name="Kukhlevskiy A.D."/>
            <person name="Zhukova N.V."/>
            <person name="Kim S.J."/>
            <person name="Rhee S.K."/>
            <person name="Mikhailov V.V."/>
        </authorList>
    </citation>
    <scope>NUCLEOTIDE SEQUENCE [LARGE SCALE GENOMIC DNA]</scope>
    <source>
        <strain evidence="2 3">KMM6491</strain>
    </source>
</reference>
<dbReference type="InterPro" id="IPR035986">
    <property type="entry name" value="PKD_dom_sf"/>
</dbReference>
<accession>A0ABX2E9M3</accession>
<dbReference type="Gene3D" id="2.60.120.260">
    <property type="entry name" value="Galactose-binding domain-like"/>
    <property type="match status" value="1"/>
</dbReference>
<dbReference type="InterPro" id="IPR000601">
    <property type="entry name" value="PKD_dom"/>
</dbReference>
<dbReference type="CDD" id="cd00146">
    <property type="entry name" value="PKD"/>
    <property type="match status" value="1"/>
</dbReference>
<sequence>MKNINRLVNFVSQKLLAILLIITLSITVACDPSIDALAFDLPEANSQEDLTPPSAAFSVVEGNDYLTYSFSNQSVSATMYLWEYGDGNSSTGIDGANIYPDEGTYTVTLTATDNLGVSSTYSEEVVVVEPEIPPTLIPVILEPGFDNGNDSRDPWRNSSLGGVIQITGSSGYYEGSNGAKLPDPGSDRIGYQMISEFTPNKTYSLSFKYRFKNDTDDNGLLHVKMLTETNDPADIEANTVGSITFSEDVAGVEALATGTLIFNSGANSSLAIFFYNEFDEAYIDSFEIEALD</sequence>
<name>A0ABX2E9M3_9FLAO</name>
<organism evidence="2 3">
    <name type="scientific">Winogradskyella litoriviva</name>
    <dbReference type="NCBI Taxonomy" id="1220182"/>
    <lineage>
        <taxon>Bacteria</taxon>
        <taxon>Pseudomonadati</taxon>
        <taxon>Bacteroidota</taxon>
        <taxon>Flavobacteriia</taxon>
        <taxon>Flavobacteriales</taxon>
        <taxon>Flavobacteriaceae</taxon>
        <taxon>Winogradskyella</taxon>
    </lineage>
</organism>